<dbReference type="PANTHER" id="PTHR31876">
    <property type="entry name" value="COV-LIKE PROTEIN 1"/>
    <property type="match status" value="1"/>
</dbReference>
<dbReference type="GO" id="GO:0006396">
    <property type="term" value="P:RNA processing"/>
    <property type="evidence" value="ECO:0007669"/>
    <property type="project" value="InterPro"/>
</dbReference>
<dbReference type="EMBL" id="JACMSC010000017">
    <property type="protein sequence ID" value="KAG6479271.1"/>
    <property type="molecule type" value="Genomic_DNA"/>
</dbReference>
<dbReference type="AlphaFoldDB" id="A0A8J5F1H6"/>
<dbReference type="PANTHER" id="PTHR31876:SF26">
    <property type="entry name" value="PROTEIN LIKE COV 2"/>
    <property type="match status" value="1"/>
</dbReference>
<evidence type="ECO:0000313" key="3">
    <source>
        <dbReference type="EMBL" id="KAG6479271.1"/>
    </source>
</evidence>
<organism evidence="3 4">
    <name type="scientific">Zingiber officinale</name>
    <name type="common">Ginger</name>
    <name type="synonym">Amomum zingiber</name>
    <dbReference type="NCBI Taxonomy" id="94328"/>
    <lineage>
        <taxon>Eukaryota</taxon>
        <taxon>Viridiplantae</taxon>
        <taxon>Streptophyta</taxon>
        <taxon>Embryophyta</taxon>
        <taxon>Tracheophyta</taxon>
        <taxon>Spermatophyta</taxon>
        <taxon>Magnoliopsida</taxon>
        <taxon>Liliopsida</taxon>
        <taxon>Zingiberales</taxon>
        <taxon>Zingiberaceae</taxon>
        <taxon>Zingiber</taxon>
    </lineage>
</organism>
<evidence type="ECO:0000259" key="2">
    <source>
        <dbReference type="Pfam" id="PF09429"/>
    </source>
</evidence>
<keyword evidence="4" id="KW-1185">Reference proteome</keyword>
<dbReference type="InterPro" id="IPR019007">
    <property type="entry name" value="Wbp11/ELF5/Saf1_N"/>
</dbReference>
<keyword evidence="1" id="KW-0812">Transmembrane</keyword>
<keyword evidence="1" id="KW-1133">Transmembrane helix</keyword>
<reference evidence="3 4" key="1">
    <citation type="submission" date="2020-08" db="EMBL/GenBank/DDBJ databases">
        <title>Plant Genome Project.</title>
        <authorList>
            <person name="Zhang R.-G."/>
        </authorList>
    </citation>
    <scope>NUCLEOTIDE SEQUENCE [LARGE SCALE GENOMIC DNA]</scope>
    <source>
        <tissue evidence="3">Rhizome</tissue>
    </source>
</reference>
<accession>A0A8J5F1H6</accession>
<name>A0A8J5F1H6_ZINOF</name>
<comment type="caution">
    <text evidence="3">The sequence shown here is derived from an EMBL/GenBank/DDBJ whole genome shotgun (WGS) entry which is preliminary data.</text>
</comment>
<sequence>MACGAVLQSWVSKKFMTGCVVLFPIAVTFYITWWVDGLLLTLFYILDVSGRMSVGSRLHTVLAVDVCSDKIKHLFDATEGQEVAYCSENNKRVIHFSTCEVYGKTIGSFLPNDHPLRKNKKERKKVRVVGILKKDPEAIREQIEKMERMSKHSYSPLLSRLKFDASRMIHQ</sequence>
<gene>
    <name evidence="3" type="ORF">ZIOFF_062733</name>
</gene>
<protein>
    <recommendedName>
        <fullName evidence="2">Wbp11/ELF5/Saf1 N-terminal domain-containing protein</fullName>
    </recommendedName>
</protein>
<dbReference type="GO" id="GO:0005794">
    <property type="term" value="C:Golgi apparatus"/>
    <property type="evidence" value="ECO:0007669"/>
    <property type="project" value="TreeGrafter"/>
</dbReference>
<feature type="domain" description="Wbp11/ELF5/Saf1 N-terminal" evidence="2">
    <location>
        <begin position="116"/>
        <end position="151"/>
    </location>
</feature>
<dbReference type="Pfam" id="PF09429">
    <property type="entry name" value="Wbp11"/>
    <property type="match status" value="1"/>
</dbReference>
<evidence type="ECO:0000256" key="1">
    <source>
        <dbReference type="SAM" id="Phobius"/>
    </source>
</evidence>
<proteinExistence type="predicted"/>
<feature type="transmembrane region" description="Helical" evidence="1">
    <location>
        <begin position="20"/>
        <end position="46"/>
    </location>
</feature>
<dbReference type="InterPro" id="IPR007462">
    <property type="entry name" value="COV1-like"/>
</dbReference>
<keyword evidence="1" id="KW-0472">Membrane</keyword>
<dbReference type="Proteomes" id="UP000734854">
    <property type="component" value="Unassembled WGS sequence"/>
</dbReference>
<evidence type="ECO:0000313" key="4">
    <source>
        <dbReference type="Proteomes" id="UP000734854"/>
    </source>
</evidence>
<dbReference type="Gene3D" id="3.40.50.720">
    <property type="entry name" value="NAD(P)-binding Rossmann-like Domain"/>
    <property type="match status" value="1"/>
</dbReference>